<dbReference type="EMBL" id="JABDTM020017061">
    <property type="protein sequence ID" value="KAH0818612.1"/>
    <property type="molecule type" value="Genomic_DNA"/>
</dbReference>
<dbReference type="GO" id="GO:0005634">
    <property type="term" value="C:nucleus"/>
    <property type="evidence" value="ECO:0007669"/>
    <property type="project" value="TreeGrafter"/>
</dbReference>
<keyword evidence="2" id="KW-1185">Reference proteome</keyword>
<name>A0A8J6HQA0_TENMO</name>
<evidence type="ECO:0000313" key="2">
    <source>
        <dbReference type="Proteomes" id="UP000719412"/>
    </source>
</evidence>
<organism evidence="1 2">
    <name type="scientific">Tenebrio molitor</name>
    <name type="common">Yellow mealworm beetle</name>
    <dbReference type="NCBI Taxonomy" id="7067"/>
    <lineage>
        <taxon>Eukaryota</taxon>
        <taxon>Metazoa</taxon>
        <taxon>Ecdysozoa</taxon>
        <taxon>Arthropoda</taxon>
        <taxon>Hexapoda</taxon>
        <taxon>Insecta</taxon>
        <taxon>Pterygota</taxon>
        <taxon>Neoptera</taxon>
        <taxon>Endopterygota</taxon>
        <taxon>Coleoptera</taxon>
        <taxon>Polyphaga</taxon>
        <taxon>Cucujiformia</taxon>
        <taxon>Tenebrionidae</taxon>
        <taxon>Tenebrio</taxon>
    </lineage>
</organism>
<accession>A0A8J6HQA0</accession>
<protein>
    <recommendedName>
        <fullName evidence="3">Regulatory protein zeste</fullName>
    </recommendedName>
</protein>
<dbReference type="Proteomes" id="UP000719412">
    <property type="component" value="Unassembled WGS sequence"/>
</dbReference>
<dbReference type="PANTHER" id="PTHR23098:SF16">
    <property type="entry name" value="REGULATORY PROTEIN ZESTE"/>
    <property type="match status" value="1"/>
</dbReference>
<evidence type="ECO:0000313" key="1">
    <source>
        <dbReference type="EMBL" id="KAH0818612.1"/>
    </source>
</evidence>
<gene>
    <name evidence="1" type="ORF">GEV33_004179</name>
</gene>
<dbReference type="AlphaFoldDB" id="A0A8J6HQA0"/>
<comment type="caution">
    <text evidence="1">The sequence shown here is derived from an EMBL/GenBank/DDBJ whole genome shotgun (WGS) entry which is preliminary data.</text>
</comment>
<proteinExistence type="predicted"/>
<reference evidence="1" key="1">
    <citation type="journal article" date="2020" name="J Insects Food Feed">
        <title>The yellow mealworm (Tenebrio molitor) genome: a resource for the emerging insects as food and feed industry.</title>
        <authorList>
            <person name="Eriksson T."/>
            <person name="Andere A."/>
            <person name="Kelstrup H."/>
            <person name="Emery V."/>
            <person name="Picard C."/>
        </authorList>
    </citation>
    <scope>NUCLEOTIDE SEQUENCE</scope>
    <source>
        <strain evidence="1">Stoneville</strain>
        <tissue evidence="1">Whole head</tissue>
    </source>
</reference>
<evidence type="ECO:0008006" key="3">
    <source>
        <dbReference type="Google" id="ProtNLM"/>
    </source>
</evidence>
<dbReference type="PANTHER" id="PTHR23098">
    <property type="entry name" value="AGAP001331-PA-RELATED"/>
    <property type="match status" value="1"/>
</dbReference>
<reference evidence="1" key="2">
    <citation type="submission" date="2021-08" db="EMBL/GenBank/DDBJ databases">
        <authorList>
            <person name="Eriksson T."/>
        </authorList>
    </citation>
    <scope>NUCLEOTIDE SEQUENCE</scope>
    <source>
        <strain evidence="1">Stoneville</strain>
        <tissue evidence="1">Whole head</tissue>
    </source>
</reference>
<sequence length="180" mass="19853">MEKYRNTWATLAENLNSLGGSKKNVKEWKASLGTLKEVTRKKARVLKQEIQGTGGGPPKQKDLNPSEERLLSLLSPVVISGLDTLPEAGVPKVSIETTEFLDITGEYMVEQPSEVAVEVTPTNPSTFKTKSNLKRKKEDSTIIELAKKHEEILKVLAESNVKLAQSNLTLAKANRLQCLI</sequence>